<keyword evidence="3 10" id="KW-0813">Transport</keyword>
<gene>
    <name evidence="13" type="ORF">TCLT_LOCUS1989</name>
</gene>
<keyword evidence="7 10" id="KW-0333">Golgi apparatus</keyword>
<keyword evidence="4 10" id="KW-0963">Cytoplasm</keyword>
<dbReference type="FunFam" id="2.60.40.1170:FF:000007">
    <property type="entry name" value="Coatomer subunit delta"/>
    <property type="match status" value="1"/>
</dbReference>
<dbReference type="PANTHER" id="PTHR10121:SF0">
    <property type="entry name" value="COATOMER SUBUNIT DELTA"/>
    <property type="match status" value="1"/>
</dbReference>
<evidence type="ECO:0000256" key="10">
    <source>
        <dbReference type="RuleBase" id="RU364018"/>
    </source>
</evidence>
<evidence type="ECO:0000256" key="4">
    <source>
        <dbReference type="ARBA" id="ARBA00022490"/>
    </source>
</evidence>
<evidence type="ECO:0000256" key="5">
    <source>
        <dbReference type="ARBA" id="ARBA00022892"/>
    </source>
</evidence>
<dbReference type="PROSITE" id="PS51072">
    <property type="entry name" value="MHD"/>
    <property type="match status" value="1"/>
</dbReference>
<evidence type="ECO:0000256" key="11">
    <source>
        <dbReference type="RuleBase" id="RU366052"/>
    </source>
</evidence>
<dbReference type="Gene3D" id="3.30.450.60">
    <property type="match status" value="1"/>
</dbReference>
<dbReference type="OrthoDB" id="10266042at2759"/>
<evidence type="ECO:0000313" key="13">
    <source>
        <dbReference type="EMBL" id="VDM97713.1"/>
    </source>
</evidence>
<dbReference type="GO" id="GO:0051645">
    <property type="term" value="P:Golgi localization"/>
    <property type="evidence" value="ECO:0007669"/>
    <property type="project" value="TreeGrafter"/>
</dbReference>
<dbReference type="SUPFAM" id="SSF64356">
    <property type="entry name" value="SNARE-like"/>
    <property type="match status" value="1"/>
</dbReference>
<comment type="subunit">
    <text evidence="2 10">Oligomeric complex that consists of at least the alpha, beta, beta', gamma, delta, epsilon and zeta subunits.</text>
</comment>
<name>A0A0N5CP56_THECL</name>
<keyword evidence="8 10" id="KW-0472">Membrane</keyword>
<dbReference type="GO" id="GO:0015031">
    <property type="term" value="P:protein transport"/>
    <property type="evidence" value="ECO:0007669"/>
    <property type="project" value="UniProtKB-KW"/>
</dbReference>
<evidence type="ECO:0000313" key="14">
    <source>
        <dbReference type="Proteomes" id="UP000276776"/>
    </source>
</evidence>
<evidence type="ECO:0000256" key="7">
    <source>
        <dbReference type="ARBA" id="ARBA00023034"/>
    </source>
</evidence>
<dbReference type="InterPro" id="IPR028565">
    <property type="entry name" value="MHD"/>
</dbReference>
<dbReference type="AlphaFoldDB" id="A0A0N5CP56"/>
<dbReference type="GO" id="GO:0000139">
    <property type="term" value="C:Golgi membrane"/>
    <property type="evidence" value="ECO:0007669"/>
    <property type="project" value="UniProtKB-SubCell"/>
</dbReference>
<dbReference type="PANTHER" id="PTHR10121">
    <property type="entry name" value="COATOMER SUBUNIT DELTA"/>
    <property type="match status" value="1"/>
</dbReference>
<evidence type="ECO:0000256" key="8">
    <source>
        <dbReference type="ARBA" id="ARBA00023136"/>
    </source>
</evidence>
<evidence type="ECO:0000313" key="15">
    <source>
        <dbReference type="WBParaSite" id="TCLT_0000198801-mRNA-1"/>
    </source>
</evidence>
<dbReference type="SUPFAM" id="SSF49447">
    <property type="entry name" value="Second domain of Mu2 adaptin subunit (ap50) of ap2 adaptor"/>
    <property type="match status" value="1"/>
</dbReference>
<dbReference type="InterPro" id="IPR027059">
    <property type="entry name" value="Coatomer_dsu"/>
</dbReference>
<protein>
    <recommendedName>
        <fullName evidence="10">Coatomer subunit delta</fullName>
    </recommendedName>
</protein>
<organism evidence="15">
    <name type="scientific">Thelazia callipaeda</name>
    <name type="common">Oriental eyeworm</name>
    <name type="synonym">Parasitic nematode</name>
    <dbReference type="NCBI Taxonomy" id="103827"/>
    <lineage>
        <taxon>Eukaryota</taxon>
        <taxon>Metazoa</taxon>
        <taxon>Ecdysozoa</taxon>
        <taxon>Nematoda</taxon>
        <taxon>Chromadorea</taxon>
        <taxon>Rhabditida</taxon>
        <taxon>Spirurina</taxon>
        <taxon>Spiruromorpha</taxon>
        <taxon>Thelazioidea</taxon>
        <taxon>Thelaziidae</taxon>
        <taxon>Thelazia</taxon>
    </lineage>
</organism>
<dbReference type="CDD" id="cd09254">
    <property type="entry name" value="AP_delta-COPI_MHD"/>
    <property type="match status" value="1"/>
</dbReference>
<dbReference type="CDD" id="cd14830">
    <property type="entry name" value="Delta_COP_N"/>
    <property type="match status" value="1"/>
</dbReference>
<dbReference type="InterPro" id="IPR011012">
    <property type="entry name" value="Longin-like_dom_sf"/>
</dbReference>
<evidence type="ECO:0000256" key="2">
    <source>
        <dbReference type="ARBA" id="ARBA00011775"/>
    </source>
</evidence>
<evidence type="ECO:0000259" key="12">
    <source>
        <dbReference type="PROSITE" id="PS51072"/>
    </source>
</evidence>
<dbReference type="Proteomes" id="UP000276776">
    <property type="component" value="Unassembled WGS sequence"/>
</dbReference>
<comment type="subcellular location">
    <subcellularLocation>
        <location evidence="10 11">Cytoplasm</location>
    </subcellularLocation>
    <subcellularLocation>
        <location evidence="10 11">Cytoplasmic vesicle</location>
        <location evidence="10 11">COPI-coated vesicle membrane</location>
        <topology evidence="10 11">Peripheral membrane protein</topology>
        <orientation evidence="10 11">Cytoplasmic side</orientation>
    </subcellularLocation>
    <subcellularLocation>
        <location evidence="10 11">Golgi apparatus membrane</location>
        <topology evidence="10 11">Peripheral membrane protein</topology>
        <orientation evidence="10 11">Cytoplasmic side</orientation>
    </subcellularLocation>
</comment>
<feature type="domain" description="MHD" evidence="12">
    <location>
        <begin position="293"/>
        <end position="537"/>
    </location>
</feature>
<dbReference type="Pfam" id="PF00928">
    <property type="entry name" value="Adap_comp_sub"/>
    <property type="match status" value="1"/>
</dbReference>
<reference evidence="13 14" key="2">
    <citation type="submission" date="2018-11" db="EMBL/GenBank/DDBJ databases">
        <authorList>
            <consortium name="Pathogen Informatics"/>
        </authorList>
    </citation>
    <scope>NUCLEOTIDE SEQUENCE [LARGE SCALE GENOMIC DNA]</scope>
</reference>
<dbReference type="GO" id="GO:0006888">
    <property type="term" value="P:endoplasmic reticulum to Golgi vesicle-mediated transport"/>
    <property type="evidence" value="ECO:0007669"/>
    <property type="project" value="TreeGrafter"/>
</dbReference>
<evidence type="ECO:0000256" key="3">
    <source>
        <dbReference type="ARBA" id="ARBA00022448"/>
    </source>
</evidence>
<evidence type="ECO:0000256" key="1">
    <source>
        <dbReference type="ARBA" id="ARBA00010516"/>
    </source>
</evidence>
<keyword evidence="6 10" id="KW-0653">Protein transport</keyword>
<evidence type="ECO:0000256" key="6">
    <source>
        <dbReference type="ARBA" id="ARBA00022927"/>
    </source>
</evidence>
<comment type="similarity">
    <text evidence="1 10">Belongs to the adaptor complexes medium subunit family. Delta-COP subfamily.</text>
</comment>
<dbReference type="EMBL" id="UYYF01000328">
    <property type="protein sequence ID" value="VDM97713.1"/>
    <property type="molecule type" value="Genomic_DNA"/>
</dbReference>
<dbReference type="FunFam" id="3.30.450.60:FF:000003">
    <property type="entry name" value="Coatomer subunit delta"/>
    <property type="match status" value="1"/>
</dbReference>
<sequence length="537" mass="59788">MVLIGAAIVTKTGKPLLARVFISDMTKARLEGLLDAFPKLIASDKSQRQHTFIETDSVRYVFHPLDSVHVVLITTKASNILEDLETLRLFSRVIPEYCRSNDEKEIQANLFELIFAFDEIVALGYRENVNLAQIRTFTDMDSHEERLFNQIKTAQERAANELMTQKAIELKKLKAEQRKMGRGISSSATAISSSSVPLVAVIDDANARLASKPKIPPSTRSSGKALKLGSKNVDGDQFLKQLRKEGRIYSEFKTQLIDKSKIVGRQAIEASPRASGFVNDGSETKIGLSAFERYPVHVKIEEKLSASVSRDGGLESGEVAFTILGSAFLSVNGPQFSTVCIKMVNNDKHGSQQQVHPNLDKNEWQQRSLLKLKSVQKPFPVNMDVGVLKWRLLLSNEAMLPITINCWPNENPDGCVVNIEYTLQAEYMTLNNVVIVIPLPPASAPLISECEGTYEYVKSRSQLLWSLPVIDKSNKSGSLEFSTPNGQVNHFFPVTVRFCSTDLFCEMGVGSVQKMDSDEGVQFSSETRLMTEKFEIV</sequence>
<keyword evidence="9 10" id="KW-0968">Cytoplasmic vesicle</keyword>
<dbReference type="WBParaSite" id="TCLT_0000198801-mRNA-1">
    <property type="protein sequence ID" value="TCLT_0000198801-mRNA-1"/>
    <property type="gene ID" value="TCLT_0000198801"/>
</dbReference>
<dbReference type="GO" id="GO:0006890">
    <property type="term" value="P:retrograde vesicle-mediated transport, Golgi to endoplasmic reticulum"/>
    <property type="evidence" value="ECO:0007669"/>
    <property type="project" value="UniProtKB-UniRule"/>
</dbReference>
<evidence type="ECO:0000256" key="9">
    <source>
        <dbReference type="ARBA" id="ARBA00023329"/>
    </source>
</evidence>
<dbReference type="InterPro" id="IPR036168">
    <property type="entry name" value="AP2_Mu_C_sf"/>
</dbReference>
<keyword evidence="14" id="KW-1185">Reference proteome</keyword>
<proteinExistence type="inferred from homology"/>
<dbReference type="OMA" id="VQFRTHP"/>
<accession>A0A0N5CP56</accession>
<keyword evidence="5 10" id="KW-0931">ER-Golgi transport</keyword>
<dbReference type="Gene3D" id="2.60.40.1170">
    <property type="entry name" value="Mu homology domain, subdomain B"/>
    <property type="match status" value="2"/>
</dbReference>
<reference evidence="15" key="1">
    <citation type="submission" date="2017-02" db="UniProtKB">
        <authorList>
            <consortium name="WormBaseParasite"/>
        </authorList>
    </citation>
    <scope>IDENTIFICATION</scope>
</reference>
<dbReference type="STRING" id="103827.A0A0N5CP56"/>
<dbReference type="GO" id="GO:0030126">
    <property type="term" value="C:COPI vesicle coat"/>
    <property type="evidence" value="ECO:0007669"/>
    <property type="project" value="UniProtKB-UniRule"/>
</dbReference>
<comment type="function">
    <text evidence="10">The coatomer is a cytosolic protein complex that binds to dilysine motifs and reversibly associates with Golgi non-clathrin-coated vesicles, which further mediate biosynthetic protein transport from the ER, via the Golgi up to the trans Golgi network. Coatomer complex is required for budding from Golgi membranes, and is essential for the retrograde Golgi-to-ER transport of dilysine-tagged proteins.</text>
</comment>